<sequence>VAKQQKQQPVPVETVAEPTTLAKRASSVSTLQPVRPSSGHSKTSSSGGGGSIGGITEEIEVVFLEELDKKYECPVCSQVLRYPVQFDECGHRCCSSCLPELLRVAPRCPLDQMPIDKDKVYADKAFQVETDNLGVKCSFYGRGCKWTGVLKEL</sequence>
<dbReference type="SUPFAM" id="SSF57850">
    <property type="entry name" value="RING/U-box"/>
    <property type="match status" value="1"/>
</dbReference>
<keyword evidence="2" id="KW-0862">Zinc</keyword>
<dbReference type="Gene3D" id="3.30.40.10">
    <property type="entry name" value="Zinc/RING finger domain, C3HC4 (zinc finger)"/>
    <property type="match status" value="1"/>
</dbReference>
<organism evidence="6 7">
    <name type="scientific">Macrostomum lignano</name>
    <dbReference type="NCBI Taxonomy" id="282301"/>
    <lineage>
        <taxon>Eukaryota</taxon>
        <taxon>Metazoa</taxon>
        <taxon>Spiralia</taxon>
        <taxon>Lophotrochozoa</taxon>
        <taxon>Platyhelminthes</taxon>
        <taxon>Rhabditophora</taxon>
        <taxon>Macrostomorpha</taxon>
        <taxon>Macrostomida</taxon>
        <taxon>Macrostomidae</taxon>
        <taxon>Macrostomum</taxon>
    </lineage>
</organism>
<evidence type="ECO:0000313" key="6">
    <source>
        <dbReference type="Proteomes" id="UP000095280"/>
    </source>
</evidence>
<keyword evidence="6" id="KW-1185">Reference proteome</keyword>
<dbReference type="InterPro" id="IPR013083">
    <property type="entry name" value="Znf_RING/FYVE/PHD"/>
</dbReference>
<keyword evidence="1 3" id="KW-0863">Zinc-finger</keyword>
<evidence type="ECO:0000256" key="2">
    <source>
        <dbReference type="ARBA" id="ARBA00022833"/>
    </source>
</evidence>
<keyword evidence="1 3" id="KW-0479">Metal-binding</keyword>
<reference evidence="7" key="1">
    <citation type="submission" date="2016-11" db="UniProtKB">
        <authorList>
            <consortium name="WormBaseParasite"/>
        </authorList>
    </citation>
    <scope>IDENTIFICATION</scope>
</reference>
<dbReference type="Pfam" id="PF13923">
    <property type="entry name" value="zf-C3HC4_2"/>
    <property type="match status" value="1"/>
</dbReference>
<dbReference type="AlphaFoldDB" id="A0A1I8H414"/>
<dbReference type="WBParaSite" id="maker-uti_cns_0004392-snap-gene-0.5-mRNA-1">
    <property type="protein sequence ID" value="maker-uti_cns_0004392-snap-gene-0.5-mRNA-1"/>
    <property type="gene ID" value="maker-uti_cns_0004392-snap-gene-0.5"/>
</dbReference>
<evidence type="ECO:0000256" key="1">
    <source>
        <dbReference type="ARBA" id="ARBA00022771"/>
    </source>
</evidence>
<dbReference type="PROSITE" id="PS50089">
    <property type="entry name" value="ZF_RING_2"/>
    <property type="match status" value="1"/>
</dbReference>
<evidence type="ECO:0000259" key="5">
    <source>
        <dbReference type="PROSITE" id="PS50089"/>
    </source>
</evidence>
<dbReference type="InterPro" id="IPR001841">
    <property type="entry name" value="Znf_RING"/>
</dbReference>
<evidence type="ECO:0000256" key="4">
    <source>
        <dbReference type="SAM" id="MobiDB-lite"/>
    </source>
</evidence>
<feature type="domain" description="RING-type" evidence="5">
    <location>
        <begin position="73"/>
        <end position="112"/>
    </location>
</feature>
<dbReference type="GO" id="GO:0043122">
    <property type="term" value="P:regulation of canonical NF-kappaB signal transduction"/>
    <property type="evidence" value="ECO:0007669"/>
    <property type="project" value="TreeGrafter"/>
</dbReference>
<name>A0A1I8H414_9PLAT</name>
<dbReference type="FunFam" id="3.30.40.10:FF:000179">
    <property type="entry name" value="TNF receptor-associated factor"/>
    <property type="match status" value="1"/>
</dbReference>
<proteinExistence type="predicted"/>
<accession>A0A1I8H414</accession>
<evidence type="ECO:0000313" key="7">
    <source>
        <dbReference type="WBParaSite" id="maker-uti_cns_0004392-snap-gene-0.5-mRNA-1"/>
    </source>
</evidence>
<evidence type="ECO:0000256" key="3">
    <source>
        <dbReference type="PROSITE-ProRule" id="PRU00175"/>
    </source>
</evidence>
<dbReference type="PANTHER" id="PTHR10131">
    <property type="entry name" value="TNF RECEPTOR ASSOCIATED FACTOR"/>
    <property type="match status" value="1"/>
</dbReference>
<feature type="compositionally biased region" description="Low complexity" evidence="4">
    <location>
        <begin position="1"/>
        <end position="12"/>
    </location>
</feature>
<dbReference type="CDD" id="cd23126">
    <property type="entry name" value="mRING-HC-C3HC3D_TRAF4-like"/>
    <property type="match status" value="1"/>
</dbReference>
<dbReference type="Proteomes" id="UP000095280">
    <property type="component" value="Unplaced"/>
</dbReference>
<protein>
    <submittedName>
        <fullName evidence="7">RING-type domain-containing protein</fullName>
    </submittedName>
</protein>
<dbReference type="GO" id="GO:0008270">
    <property type="term" value="F:zinc ion binding"/>
    <property type="evidence" value="ECO:0007669"/>
    <property type="project" value="UniProtKB-KW"/>
</dbReference>
<feature type="region of interest" description="Disordered" evidence="4">
    <location>
        <begin position="1"/>
        <end position="53"/>
    </location>
</feature>
<dbReference type="PANTHER" id="PTHR10131:SF151">
    <property type="entry name" value="TNF RECEPTOR ASSOCIATED FACTOR (TRAF) HOMOLOG"/>
    <property type="match status" value="1"/>
</dbReference>